<gene>
    <name evidence="1" type="ORF">RC62_2771</name>
</gene>
<dbReference type="NCBIfam" id="NF046077">
    <property type="entry name" value="LPS_M949_RS01915"/>
    <property type="match status" value="1"/>
</dbReference>
<dbReference type="PATRIC" id="fig|362413.3.peg.2718"/>
<sequence length="234" mass="27718">MIFKKYKFYSTKKLLNIFDSIKMQPLLMKNFILLLLISFSTFSFSQKTESYKLTKQEITERELDQVSDFPIYKAFECSDKGGVYELLLCENQKKISKKDTLNTKIQAICTMNDHGGFLEKWRINDLLEDTEPKETNIWFWTKYCSIKDLDGDGHIDPVIVYGTRNENDEIRRIKIITVYKNKKYAIRAVECDLDDCRSFKKDKEWNTLPQKVKTYLDNLVIKLRKEQDLLLKNG</sequence>
<organism evidence="1 2">
    <name type="scientific">Flavobacterium aquidurense</name>
    <dbReference type="NCBI Taxonomy" id="362413"/>
    <lineage>
        <taxon>Bacteria</taxon>
        <taxon>Pseudomonadati</taxon>
        <taxon>Bacteroidota</taxon>
        <taxon>Flavobacteriia</taxon>
        <taxon>Flavobacteriales</taxon>
        <taxon>Flavobacteriaceae</taxon>
        <taxon>Flavobacterium</taxon>
    </lineage>
</organism>
<dbReference type="InterPro" id="IPR058148">
    <property type="entry name" value="M949_RS01915-like_dom"/>
</dbReference>
<dbReference type="Proteomes" id="UP000050443">
    <property type="component" value="Unassembled WGS sequence"/>
</dbReference>
<dbReference type="AlphaFoldDB" id="A0A0Q0RN95"/>
<accession>A0A0Q0RN95</accession>
<reference evidence="1 2" key="1">
    <citation type="submission" date="2014-09" db="EMBL/GenBank/DDBJ databases">
        <title>Genome sequence of Flavobacterium aquidurense RC62.</title>
        <authorList>
            <person name="Kim J.F."/>
            <person name="Kwak M.-J."/>
        </authorList>
    </citation>
    <scope>NUCLEOTIDE SEQUENCE [LARGE SCALE GENOMIC DNA]</scope>
    <source>
        <strain evidence="1 2">RC62</strain>
    </source>
</reference>
<evidence type="ECO:0000313" key="1">
    <source>
        <dbReference type="EMBL" id="KQB37605.1"/>
    </source>
</evidence>
<dbReference type="EMBL" id="JRLF01000015">
    <property type="protein sequence ID" value="KQB37605.1"/>
    <property type="molecule type" value="Genomic_DNA"/>
</dbReference>
<protein>
    <submittedName>
        <fullName evidence="1">Uncharacterized protein</fullName>
    </submittedName>
</protein>
<evidence type="ECO:0000313" key="2">
    <source>
        <dbReference type="Proteomes" id="UP000050443"/>
    </source>
</evidence>
<comment type="caution">
    <text evidence="1">The sequence shown here is derived from an EMBL/GenBank/DDBJ whole genome shotgun (WGS) entry which is preliminary data.</text>
</comment>
<proteinExistence type="predicted"/>
<name>A0A0Q0RN95_9FLAO</name>